<comment type="caution">
    <text evidence="2">The sequence shown here is derived from an EMBL/GenBank/DDBJ whole genome shotgun (WGS) entry which is preliminary data.</text>
</comment>
<dbReference type="STRING" id="1484.SA87_00470"/>
<feature type="transmembrane region" description="Helical" evidence="1">
    <location>
        <begin position="172"/>
        <end position="194"/>
    </location>
</feature>
<name>A0A132N7I8_HYDSH</name>
<sequence length="211" mass="22168">MPMRSGWRFWAARWRVLRLTAALMLGSGIGAYVYAESLEGVLGPAVAQVFAKIGAGDGVLPSGSELFIRILLSNLLAAVFAIAGGVVFGLLPLWSAVLNGALIGFLLAKTAEQGFSPAAMFVYGILPHGLFELPAMILAAAYGLVIGGAVLRSLVGRVVGRRDDRFSAGWRAIAGAFWPTIIAIVSLLIVAAAVESFVTVPLVERAFRAGR</sequence>
<protein>
    <recommendedName>
        <fullName evidence="4">Stage II sporulation protein M</fullName>
    </recommendedName>
</protein>
<keyword evidence="1" id="KW-0812">Transmembrane</keyword>
<dbReference type="AlphaFoldDB" id="A0A132N7I8"/>
<accession>A0A132N7I8</accession>
<evidence type="ECO:0000256" key="1">
    <source>
        <dbReference type="SAM" id="Phobius"/>
    </source>
</evidence>
<keyword evidence="1" id="KW-1133">Transmembrane helix</keyword>
<keyword evidence="1" id="KW-0472">Membrane</keyword>
<gene>
    <name evidence="2" type="ORF">SA87_00470</name>
</gene>
<organism evidence="2 3">
    <name type="scientific">Hydrogenibacillus schlegelii</name>
    <name type="common">Bacillus schlegelii</name>
    <dbReference type="NCBI Taxonomy" id="1484"/>
    <lineage>
        <taxon>Bacteria</taxon>
        <taxon>Bacillati</taxon>
        <taxon>Bacillota</taxon>
        <taxon>Bacilli</taxon>
        <taxon>Bacillales</taxon>
        <taxon>Bacillales Family X. Incertae Sedis</taxon>
        <taxon>Hydrogenibacillus</taxon>
    </lineage>
</organism>
<feature type="transmembrane region" description="Helical" evidence="1">
    <location>
        <begin position="66"/>
        <end position="88"/>
    </location>
</feature>
<dbReference type="PANTHER" id="PTHR35337:SF1">
    <property type="entry name" value="SLR1478 PROTEIN"/>
    <property type="match status" value="1"/>
</dbReference>
<dbReference type="EMBL" id="JXBB01000045">
    <property type="protein sequence ID" value="OAR03698.1"/>
    <property type="molecule type" value="Genomic_DNA"/>
</dbReference>
<dbReference type="OrthoDB" id="2942182at2"/>
<proteinExistence type="predicted"/>
<keyword evidence="3" id="KW-1185">Reference proteome</keyword>
<dbReference type="InterPro" id="IPR002798">
    <property type="entry name" value="SpoIIM-like"/>
</dbReference>
<feature type="transmembrane region" description="Helical" evidence="1">
    <location>
        <begin position="131"/>
        <end position="151"/>
    </location>
</feature>
<dbReference type="Proteomes" id="UP000243024">
    <property type="component" value="Unassembled WGS sequence"/>
</dbReference>
<dbReference type="PANTHER" id="PTHR35337">
    <property type="entry name" value="SLR1478 PROTEIN"/>
    <property type="match status" value="1"/>
</dbReference>
<evidence type="ECO:0008006" key="4">
    <source>
        <dbReference type="Google" id="ProtNLM"/>
    </source>
</evidence>
<evidence type="ECO:0000313" key="2">
    <source>
        <dbReference type="EMBL" id="OAR03698.1"/>
    </source>
</evidence>
<evidence type="ECO:0000313" key="3">
    <source>
        <dbReference type="Proteomes" id="UP000243024"/>
    </source>
</evidence>
<reference evidence="2 3" key="1">
    <citation type="submission" date="2015-09" db="EMBL/GenBank/DDBJ databases">
        <title>Draft genome sequence of Hydrogenibacillus schlegelii DSM 2000.</title>
        <authorList>
            <person name="Hemp J."/>
        </authorList>
    </citation>
    <scope>NUCLEOTIDE SEQUENCE [LARGE SCALE GENOMIC DNA]</scope>
    <source>
        <strain evidence="2 3">MA 48</strain>
    </source>
</reference>
<dbReference type="Pfam" id="PF01944">
    <property type="entry name" value="SpoIIM"/>
    <property type="match status" value="1"/>
</dbReference>